<proteinExistence type="predicted"/>
<organism evidence="3">
    <name type="scientific">Caenorhabditis remanei</name>
    <name type="common">Caenorhabditis vulgaris</name>
    <dbReference type="NCBI Taxonomy" id="31234"/>
    <lineage>
        <taxon>Eukaryota</taxon>
        <taxon>Metazoa</taxon>
        <taxon>Ecdysozoa</taxon>
        <taxon>Nematoda</taxon>
        <taxon>Chromadorea</taxon>
        <taxon>Rhabditida</taxon>
        <taxon>Rhabditina</taxon>
        <taxon>Rhabditomorpha</taxon>
        <taxon>Rhabditoidea</taxon>
        <taxon>Rhabditidae</taxon>
        <taxon>Peloderinae</taxon>
        <taxon>Caenorhabditis</taxon>
    </lineage>
</organism>
<dbReference type="CTD" id="9839255"/>
<dbReference type="Proteomes" id="UP000008281">
    <property type="component" value="Unassembled WGS sequence"/>
</dbReference>
<protein>
    <submittedName>
        <fullName evidence="2">Uncharacterized protein</fullName>
    </submittedName>
</protein>
<dbReference type="GeneID" id="9839255"/>
<dbReference type="InterPro" id="IPR019422">
    <property type="entry name" value="7TM_GPCR_serpentine_rcpt_Srh"/>
</dbReference>
<feature type="transmembrane region" description="Helical" evidence="1">
    <location>
        <begin position="63"/>
        <end position="87"/>
    </location>
</feature>
<dbReference type="KEGG" id="crq:GCK72_019239"/>
<dbReference type="OrthoDB" id="5836178at2759"/>
<accession>E3LLG7</accession>
<keyword evidence="1" id="KW-0472">Membrane</keyword>
<evidence type="ECO:0000313" key="3">
    <source>
        <dbReference type="Proteomes" id="UP000008281"/>
    </source>
</evidence>
<reference evidence="2" key="1">
    <citation type="submission" date="2007-07" db="EMBL/GenBank/DDBJ databases">
        <title>PCAP assembly of the Caenorhabditis remanei genome.</title>
        <authorList>
            <consortium name="The Caenorhabditis remanei Sequencing Consortium"/>
            <person name="Wilson R.K."/>
        </authorList>
    </citation>
    <scope>NUCLEOTIDE SEQUENCE [LARGE SCALE GENOMIC DNA]</scope>
    <source>
        <strain evidence="2">PB4641</strain>
    </source>
</reference>
<feature type="transmembrane region" description="Helical" evidence="1">
    <location>
        <begin position="28"/>
        <end position="51"/>
    </location>
</feature>
<keyword evidence="1" id="KW-0812">Transmembrane</keyword>
<feature type="transmembrane region" description="Helical" evidence="1">
    <location>
        <begin position="107"/>
        <end position="127"/>
    </location>
</feature>
<feature type="transmembrane region" description="Helical" evidence="1">
    <location>
        <begin position="292"/>
        <end position="309"/>
    </location>
</feature>
<dbReference type="InParanoid" id="E3LLG7"/>
<gene>
    <name evidence="2" type="ORF">CRE_18542</name>
</gene>
<dbReference type="PANTHER" id="PTHR22941">
    <property type="entry name" value="SERPENTINE RECEPTOR"/>
    <property type="match status" value="1"/>
</dbReference>
<keyword evidence="1" id="KW-1133">Transmembrane helix</keyword>
<dbReference type="AlphaFoldDB" id="E3LLG7"/>
<name>E3LLG7_CAERE</name>
<feature type="transmembrane region" description="Helical" evidence="1">
    <location>
        <begin position="148"/>
        <end position="167"/>
    </location>
</feature>
<sequence length="349" mass="40066">MSIYWSDYIESSCRQNVSFFASSEFLMIAYHTTAIITIPLSVFTFCTIIRVTPNKMIKMKVPLLIALAWSTNLDLMLTINIAPFMFFPSAAGVSMGLFKSTGIPPKWLPYMGQVSVMMIGVCFVMLLENRHSQITTIKFKIRRQRTRLIYFGANYFLAFFIILAFYLDDSNQLEMRQFVFKRIPCPAVEFYDEYAIVLLKGGEFLPFLSITAGLAIVVIPSLFFSLHTIYHLNHVKNAHISEATKALQRKFLSYVAMQVMIPWTALVCPIMYSLYANKYDYYNQALNNFSMLLMASHGLMSTTCTLLLIRPYREFVMSVFRGNREYDAKMMWATNIRSQGSVMLGSATE</sequence>
<dbReference type="Pfam" id="PF10318">
    <property type="entry name" value="7TM_GPCR_Srh"/>
    <property type="match status" value="1"/>
</dbReference>
<dbReference type="EMBL" id="DS268410">
    <property type="protein sequence ID" value="EFP00078.1"/>
    <property type="molecule type" value="Genomic_DNA"/>
</dbReference>
<feature type="transmembrane region" description="Helical" evidence="1">
    <location>
        <begin position="207"/>
        <end position="230"/>
    </location>
</feature>
<dbReference type="eggNOG" id="ENOG502TJCW">
    <property type="taxonomic scope" value="Eukaryota"/>
</dbReference>
<keyword evidence="3" id="KW-1185">Reference proteome</keyword>
<dbReference type="PANTHER" id="PTHR22941:SF155">
    <property type="entry name" value="SERPENTINE RECEPTOR, CLASS H"/>
    <property type="match status" value="1"/>
</dbReference>
<dbReference type="RefSeq" id="XP_003115590.2">
    <property type="nucleotide sequence ID" value="XM_003115542.2"/>
</dbReference>
<feature type="transmembrane region" description="Helical" evidence="1">
    <location>
        <begin position="251"/>
        <end position="272"/>
    </location>
</feature>
<evidence type="ECO:0000313" key="2">
    <source>
        <dbReference type="EMBL" id="EFP00078.1"/>
    </source>
</evidence>
<dbReference type="InterPro" id="IPR053220">
    <property type="entry name" value="Nematode_rcpt-like_serp_H"/>
</dbReference>
<dbReference type="HOGENOM" id="CLU_042960_0_2_1"/>
<evidence type="ECO:0000256" key="1">
    <source>
        <dbReference type="SAM" id="Phobius"/>
    </source>
</evidence>